<evidence type="ECO:0000256" key="1">
    <source>
        <dbReference type="PIRSR" id="PIRSR600250-50"/>
    </source>
</evidence>
<dbReference type="SUPFAM" id="SSF49899">
    <property type="entry name" value="Concanavalin A-like lectins/glucanases"/>
    <property type="match status" value="1"/>
</dbReference>
<dbReference type="RefSeq" id="WP_186744529.1">
    <property type="nucleotide sequence ID" value="NZ_CP060394.1"/>
</dbReference>
<organism evidence="3 4">
    <name type="scientific">Alloacidobacterium dinghuense</name>
    <dbReference type="NCBI Taxonomy" id="2763107"/>
    <lineage>
        <taxon>Bacteria</taxon>
        <taxon>Pseudomonadati</taxon>
        <taxon>Acidobacteriota</taxon>
        <taxon>Terriglobia</taxon>
        <taxon>Terriglobales</taxon>
        <taxon>Acidobacteriaceae</taxon>
        <taxon>Alloacidobacterium</taxon>
    </lineage>
</organism>
<dbReference type="GO" id="GO:0006508">
    <property type="term" value="P:proteolysis"/>
    <property type="evidence" value="ECO:0007669"/>
    <property type="project" value="InterPro"/>
</dbReference>
<feature type="active site" description="Proton acceptor" evidence="1">
    <location>
        <position position="279"/>
    </location>
</feature>
<dbReference type="Gene3D" id="2.60.120.700">
    <property type="entry name" value="Peptidase G1"/>
    <property type="match status" value="1"/>
</dbReference>
<dbReference type="CDD" id="cd13426">
    <property type="entry name" value="Peptidase_G1"/>
    <property type="match status" value="1"/>
</dbReference>
<protein>
    <recommendedName>
        <fullName evidence="5">Peptidase C51 domain-containing protein</fullName>
    </recommendedName>
</protein>
<dbReference type="EMBL" id="CP060394">
    <property type="protein sequence ID" value="QNI33246.1"/>
    <property type="molecule type" value="Genomic_DNA"/>
</dbReference>
<dbReference type="Pfam" id="PF01828">
    <property type="entry name" value="Peptidase_A4"/>
    <property type="match status" value="1"/>
</dbReference>
<name>A0A7G8BL26_9BACT</name>
<keyword evidence="4" id="KW-1185">Reference proteome</keyword>
<gene>
    <name evidence="3" type="ORF">H7849_04580</name>
</gene>
<sequence>MNQRVFSLVSALLLAAPLTGVAQEQQLHQLKPNELATNVAGVTTIAAPPKGFNPLSASDQELEYYGFPPRPNEVDAPKAFASWQKAMKASQNRVTPVLEVTKNFAGPAKLKAGASAAAPASGNAALSYNWSGYVNTNGVTKYGSSSFYYIIGDYVVPVARQAYSKCDGTWDYTVTWVGIDGWGSGDVLQAGNEADAYCSGSTKATYYSAWYEWYPYGWTRIPSLPIAPGDDLFVEVWSTSSTAGHAYLVNYNTDQYVIINFSAPPGTQLVGNSAEWVVERPGVGGGLATLSNYISDYFSDAYAYNFSYSAVDPGSAGSFPVTMLDNNGYAISYPTPLGVNAIWMQDEGSARY</sequence>
<dbReference type="PANTHER" id="PTHR37536">
    <property type="entry name" value="PUTATIVE (AFU_ORTHOLOGUE AFUA_3G02970)-RELATED"/>
    <property type="match status" value="1"/>
</dbReference>
<keyword evidence="2" id="KW-0732">Signal</keyword>
<feature type="chain" id="PRO_5028853965" description="Peptidase C51 domain-containing protein" evidence="2">
    <location>
        <begin position="23"/>
        <end position="352"/>
    </location>
</feature>
<dbReference type="GO" id="GO:0070007">
    <property type="term" value="F:glutamic-type endopeptidase activity"/>
    <property type="evidence" value="ECO:0007669"/>
    <property type="project" value="InterPro"/>
</dbReference>
<evidence type="ECO:0000256" key="2">
    <source>
        <dbReference type="SAM" id="SignalP"/>
    </source>
</evidence>
<dbReference type="InterPro" id="IPR000250">
    <property type="entry name" value="Peptidase_G1"/>
</dbReference>
<evidence type="ECO:0008006" key="5">
    <source>
        <dbReference type="Google" id="ProtNLM"/>
    </source>
</evidence>
<dbReference type="AlphaFoldDB" id="A0A7G8BL26"/>
<reference evidence="3 4" key="1">
    <citation type="submission" date="2020-08" db="EMBL/GenBank/DDBJ databases">
        <title>Edaphobacter telluris sp. nov. and Acidobacterium dinghuensis sp. nov., two acidobacteria isolated from forest soil.</title>
        <authorList>
            <person name="Fu J."/>
            <person name="Qiu L."/>
        </authorList>
    </citation>
    <scope>NUCLEOTIDE SEQUENCE [LARGE SCALE GENOMIC DNA]</scope>
    <source>
        <strain evidence="3">4Y35</strain>
    </source>
</reference>
<dbReference type="PRINTS" id="PR00977">
    <property type="entry name" value="SCYTLDPTASE"/>
</dbReference>
<evidence type="ECO:0000313" key="4">
    <source>
        <dbReference type="Proteomes" id="UP000515312"/>
    </source>
</evidence>
<dbReference type="KEGG" id="adin:H7849_04580"/>
<accession>A0A7G8BL26</accession>
<dbReference type="PANTHER" id="PTHR37536:SF1">
    <property type="entry name" value="ASPERGILLOPEPSIN, PUTAITVE (AFU_ORTHOLOGUE AFUA_7G01200)"/>
    <property type="match status" value="1"/>
</dbReference>
<proteinExistence type="predicted"/>
<dbReference type="InterPro" id="IPR013320">
    <property type="entry name" value="ConA-like_dom_sf"/>
</dbReference>
<dbReference type="InterPro" id="IPR038656">
    <property type="entry name" value="Peptidase_G1_sf"/>
</dbReference>
<evidence type="ECO:0000313" key="3">
    <source>
        <dbReference type="EMBL" id="QNI33246.1"/>
    </source>
</evidence>
<dbReference type="Proteomes" id="UP000515312">
    <property type="component" value="Chromosome"/>
</dbReference>
<feature type="signal peptide" evidence="2">
    <location>
        <begin position="1"/>
        <end position="22"/>
    </location>
</feature>